<dbReference type="Pfam" id="PF07859">
    <property type="entry name" value="Abhydrolase_3"/>
    <property type="match status" value="1"/>
</dbReference>
<evidence type="ECO:0000256" key="1">
    <source>
        <dbReference type="ARBA" id="ARBA00022801"/>
    </source>
</evidence>
<evidence type="ECO:0000313" key="3">
    <source>
        <dbReference type="EMBL" id="SBW09087.1"/>
    </source>
</evidence>
<name>A0A212KBS3_9DELT</name>
<accession>A0A212KBS3</accession>
<keyword evidence="1" id="KW-0378">Hydrolase</keyword>
<dbReference type="EMBL" id="FLUQ01000005">
    <property type="protein sequence ID" value="SBW09087.1"/>
    <property type="molecule type" value="Genomic_DNA"/>
</dbReference>
<dbReference type="PANTHER" id="PTHR48081:SF6">
    <property type="entry name" value="PEPTIDASE S9 PROLYL OLIGOPEPTIDASE CATALYTIC DOMAIN-CONTAINING PROTEIN"/>
    <property type="match status" value="1"/>
</dbReference>
<dbReference type="AlphaFoldDB" id="A0A212KBS3"/>
<gene>
    <name evidence="3" type="ORF">KL86DPRO_50063</name>
</gene>
<dbReference type="PANTHER" id="PTHR48081">
    <property type="entry name" value="AB HYDROLASE SUPERFAMILY PROTEIN C4A8.06C"/>
    <property type="match status" value="1"/>
</dbReference>
<protein>
    <recommendedName>
        <fullName evidence="2">Alpha/beta hydrolase fold-3 domain-containing protein</fullName>
    </recommendedName>
</protein>
<dbReference type="Gene3D" id="3.40.50.1820">
    <property type="entry name" value="alpha/beta hydrolase"/>
    <property type="match status" value="1"/>
</dbReference>
<dbReference type="InterPro" id="IPR050300">
    <property type="entry name" value="GDXG_lipolytic_enzyme"/>
</dbReference>
<dbReference type="InterPro" id="IPR013094">
    <property type="entry name" value="AB_hydrolase_3"/>
</dbReference>
<evidence type="ECO:0000259" key="2">
    <source>
        <dbReference type="Pfam" id="PF07859"/>
    </source>
</evidence>
<dbReference type="SUPFAM" id="SSF53474">
    <property type="entry name" value="alpha/beta-Hydrolases"/>
    <property type="match status" value="1"/>
</dbReference>
<reference evidence="3" key="1">
    <citation type="submission" date="2016-04" db="EMBL/GenBank/DDBJ databases">
        <authorList>
            <person name="Evans L.H."/>
            <person name="Alamgir A."/>
            <person name="Owens N."/>
            <person name="Weber N.D."/>
            <person name="Virtaneva K."/>
            <person name="Barbian K."/>
            <person name="Babar A."/>
            <person name="Rosenke K."/>
        </authorList>
    </citation>
    <scope>NUCLEOTIDE SEQUENCE</scope>
    <source>
        <strain evidence="3">86</strain>
    </source>
</reference>
<organism evidence="3">
    <name type="scientific">uncultured delta proteobacterium</name>
    <dbReference type="NCBI Taxonomy" id="34034"/>
    <lineage>
        <taxon>Bacteria</taxon>
        <taxon>Deltaproteobacteria</taxon>
        <taxon>environmental samples</taxon>
    </lineage>
</organism>
<dbReference type="InterPro" id="IPR029058">
    <property type="entry name" value="AB_hydrolase_fold"/>
</dbReference>
<feature type="domain" description="Alpha/beta hydrolase fold-3" evidence="2">
    <location>
        <begin position="54"/>
        <end position="240"/>
    </location>
</feature>
<dbReference type="GO" id="GO:0016787">
    <property type="term" value="F:hydrolase activity"/>
    <property type="evidence" value="ECO:0007669"/>
    <property type="project" value="UniProtKB-KW"/>
</dbReference>
<proteinExistence type="predicted"/>
<sequence>MIEIQRIRLWNPDKKNAMARADADALIAETPEPELHVFPATGANTGIAAVICPGGGYGVLALGSEGHCCAAYLASIGITGMVLQYRLPAGDKTVPTGDIRQAMAYARAHAGEWGVDPDKLGVIGFSAGGHLAAYASSVYADTPVSTRPDFTVLFYPVISMEKRKRGMTRVNLLGRHPTERDIEEFSCHLKVHEKTPPALLFLCDDDPLVPPRHGVSYYEALKRHGIAASLHIFPEGGHAWGFRGTNPEGVPFRYGREVRSLIGDWIVRVMGETPPPEK</sequence>